<evidence type="ECO:0000313" key="6">
    <source>
        <dbReference type="Proteomes" id="UP001219934"/>
    </source>
</evidence>
<dbReference type="GO" id="GO:0008146">
    <property type="term" value="F:sulfotransferase activity"/>
    <property type="evidence" value="ECO:0007669"/>
    <property type="project" value="InterPro"/>
</dbReference>
<sequence length="127" mass="14796">MQEIVPLIMSGGDPEPVDTIVNWKRVPWLEMQQTASLKLEQRPSPRLLTTHFQYNMMPPSFFEVKPKVIYVTRNPKDVFTSSFHHHEAASFLVDLGPQTRFLHNFLDGKVMFGSWFDHVKSFAECCR</sequence>
<comment type="similarity">
    <text evidence="1 3">Belongs to the sulfotransferase 1 family.</text>
</comment>
<evidence type="ECO:0000256" key="1">
    <source>
        <dbReference type="ARBA" id="ARBA00005771"/>
    </source>
</evidence>
<proteinExistence type="inferred from homology"/>
<name>A0AAD6AB29_9TELE</name>
<dbReference type="AlphaFoldDB" id="A0AAD6AB29"/>
<keyword evidence="2 3" id="KW-0808">Transferase</keyword>
<accession>A0AAD6AB29</accession>
<evidence type="ECO:0000256" key="2">
    <source>
        <dbReference type="ARBA" id="ARBA00022679"/>
    </source>
</evidence>
<comment type="caution">
    <text evidence="5">The sequence shown here is derived from an EMBL/GenBank/DDBJ whole genome shotgun (WGS) entry which is preliminary data.</text>
</comment>
<organism evidence="5 6">
    <name type="scientific">Pogonophryne albipinna</name>
    <dbReference type="NCBI Taxonomy" id="1090488"/>
    <lineage>
        <taxon>Eukaryota</taxon>
        <taxon>Metazoa</taxon>
        <taxon>Chordata</taxon>
        <taxon>Craniata</taxon>
        <taxon>Vertebrata</taxon>
        <taxon>Euteleostomi</taxon>
        <taxon>Actinopterygii</taxon>
        <taxon>Neopterygii</taxon>
        <taxon>Teleostei</taxon>
        <taxon>Neoteleostei</taxon>
        <taxon>Acanthomorphata</taxon>
        <taxon>Eupercaria</taxon>
        <taxon>Perciformes</taxon>
        <taxon>Notothenioidei</taxon>
        <taxon>Pogonophryne</taxon>
    </lineage>
</organism>
<keyword evidence="6" id="KW-1185">Reference proteome</keyword>
<dbReference type="Pfam" id="PF00685">
    <property type="entry name" value="Sulfotransfer_1"/>
    <property type="match status" value="1"/>
</dbReference>
<protein>
    <recommendedName>
        <fullName evidence="3">Sulfotransferase</fullName>
        <ecNumber evidence="3">2.8.2.-</ecNumber>
    </recommendedName>
</protein>
<dbReference type="Proteomes" id="UP001219934">
    <property type="component" value="Unassembled WGS sequence"/>
</dbReference>
<evidence type="ECO:0000313" key="5">
    <source>
        <dbReference type="EMBL" id="KAJ4921441.1"/>
    </source>
</evidence>
<evidence type="ECO:0000259" key="4">
    <source>
        <dbReference type="Pfam" id="PF00685"/>
    </source>
</evidence>
<dbReference type="PANTHER" id="PTHR11783">
    <property type="entry name" value="SULFOTRANSFERASE SULT"/>
    <property type="match status" value="1"/>
</dbReference>
<gene>
    <name evidence="5" type="ORF">JOQ06_021249</name>
</gene>
<dbReference type="InterPro" id="IPR027417">
    <property type="entry name" value="P-loop_NTPase"/>
</dbReference>
<dbReference type="Gene3D" id="3.40.50.300">
    <property type="entry name" value="P-loop containing nucleotide triphosphate hydrolases"/>
    <property type="match status" value="1"/>
</dbReference>
<dbReference type="EMBL" id="JAPTMU010000122">
    <property type="protein sequence ID" value="KAJ4921441.1"/>
    <property type="molecule type" value="Genomic_DNA"/>
</dbReference>
<dbReference type="SUPFAM" id="SSF52540">
    <property type="entry name" value="P-loop containing nucleoside triphosphate hydrolases"/>
    <property type="match status" value="1"/>
</dbReference>
<dbReference type="InterPro" id="IPR000863">
    <property type="entry name" value="Sulfotransferase_dom"/>
</dbReference>
<reference evidence="5" key="1">
    <citation type="submission" date="2022-11" db="EMBL/GenBank/DDBJ databases">
        <title>Chromosome-level genome of Pogonophryne albipinna.</title>
        <authorList>
            <person name="Jo E."/>
        </authorList>
    </citation>
    <scope>NUCLEOTIDE SEQUENCE</scope>
    <source>
        <strain evidence="5">SGF0006</strain>
        <tissue evidence="5">Muscle</tissue>
    </source>
</reference>
<feature type="domain" description="Sulfotransferase" evidence="4">
    <location>
        <begin position="1"/>
        <end position="124"/>
    </location>
</feature>
<evidence type="ECO:0000256" key="3">
    <source>
        <dbReference type="RuleBase" id="RU361155"/>
    </source>
</evidence>
<dbReference type="EC" id="2.8.2.-" evidence="3"/>